<protein>
    <submittedName>
        <fullName evidence="1">Uncharacterized protein</fullName>
    </submittedName>
</protein>
<sequence>MLSKYEGWLQMAKSGETVTYHEGYLAKDRFFDYPTRDIANLFMRAYESKIVDLYQKRLKHGNINHDPKFQYIAKKL</sequence>
<proteinExistence type="predicted"/>
<dbReference type="EMBL" id="GU943120">
    <property type="protein sequence ID" value="ADD96122.1"/>
    <property type="molecule type" value="Genomic_DNA"/>
</dbReference>
<organism evidence="1">
    <name type="scientific">uncultured organism MedDCM-OCT-S04-C777</name>
    <dbReference type="NCBI Taxonomy" id="743619"/>
    <lineage>
        <taxon>unclassified sequences</taxon>
        <taxon>environmental samples</taxon>
    </lineage>
</organism>
<dbReference type="AlphaFoldDB" id="D6PK71"/>
<reference evidence="1" key="1">
    <citation type="journal article" date="2010" name="ISME J.">
        <title>Metagenome of the Mediterranean deep chlorophyll maximum studied by direct and fosmid library 454 pyrosequencing.</title>
        <authorList>
            <person name="Ghai R."/>
            <person name="Martin-Cuadrado A.B."/>
            <person name="Molto A.G."/>
            <person name="Heredia I.G."/>
            <person name="Cabrera R."/>
            <person name="Martin J."/>
            <person name="Verdu M."/>
            <person name="Deschamps P."/>
            <person name="Moreira D."/>
            <person name="Lopez-Garcia P."/>
            <person name="Mira A."/>
            <person name="Rodriguez-Valera F."/>
        </authorList>
    </citation>
    <scope>NUCLEOTIDE SEQUENCE</scope>
</reference>
<evidence type="ECO:0000313" key="1">
    <source>
        <dbReference type="EMBL" id="ADD96122.1"/>
    </source>
</evidence>
<name>D6PK71_9ZZZZ</name>
<accession>D6PK71</accession>